<organism evidence="2 3">
    <name type="scientific">Gossypium schwendimanii</name>
    <name type="common">Cotton</name>
    <dbReference type="NCBI Taxonomy" id="34291"/>
    <lineage>
        <taxon>Eukaryota</taxon>
        <taxon>Viridiplantae</taxon>
        <taxon>Streptophyta</taxon>
        <taxon>Embryophyta</taxon>
        <taxon>Tracheophyta</taxon>
        <taxon>Spermatophyta</taxon>
        <taxon>Magnoliopsida</taxon>
        <taxon>eudicotyledons</taxon>
        <taxon>Gunneridae</taxon>
        <taxon>Pentapetalae</taxon>
        <taxon>rosids</taxon>
        <taxon>malvids</taxon>
        <taxon>Malvales</taxon>
        <taxon>Malvaceae</taxon>
        <taxon>Malvoideae</taxon>
        <taxon>Gossypium</taxon>
    </lineage>
</organism>
<gene>
    <name evidence="2" type="ORF">Goshw_011787</name>
</gene>
<protein>
    <recommendedName>
        <fullName evidence="1">Zinc knuckle CX2CX4HX4C domain-containing protein</fullName>
    </recommendedName>
</protein>
<sequence>MADNVAHQLGNFVGEFIKYDTAATQLGYKCIMRIRVRVDVRKPLKRKKMIALKNGESVYVRFEYEKLTLFCFLCGKLGYGESFCPIRAIQPQSEYVFNWDISLRA</sequence>
<dbReference type="Pfam" id="PF14392">
    <property type="entry name" value="zf-CCHC_4"/>
    <property type="match status" value="1"/>
</dbReference>
<evidence type="ECO:0000313" key="2">
    <source>
        <dbReference type="EMBL" id="MBA0881584.1"/>
    </source>
</evidence>
<dbReference type="InterPro" id="IPR025836">
    <property type="entry name" value="Zn_knuckle_CX2CX4HX4C"/>
</dbReference>
<dbReference type="Proteomes" id="UP000593576">
    <property type="component" value="Unassembled WGS sequence"/>
</dbReference>
<proteinExistence type="predicted"/>
<evidence type="ECO:0000259" key="1">
    <source>
        <dbReference type="Pfam" id="PF14392"/>
    </source>
</evidence>
<dbReference type="InterPro" id="IPR040256">
    <property type="entry name" value="At4g02000-like"/>
</dbReference>
<feature type="domain" description="Zinc knuckle CX2CX4HX4C" evidence="1">
    <location>
        <begin position="38"/>
        <end position="85"/>
    </location>
</feature>
<dbReference type="EMBL" id="JABFAF010279525">
    <property type="protein sequence ID" value="MBA0881584.1"/>
    <property type="molecule type" value="Genomic_DNA"/>
</dbReference>
<keyword evidence="3" id="KW-1185">Reference proteome</keyword>
<dbReference type="OrthoDB" id="1000626at2759"/>
<dbReference type="AlphaFoldDB" id="A0A7J9NED8"/>
<evidence type="ECO:0000313" key="3">
    <source>
        <dbReference type="Proteomes" id="UP000593576"/>
    </source>
</evidence>
<dbReference type="PANTHER" id="PTHR31286:SF153">
    <property type="entry name" value="DUF4283 DOMAIN PROTEIN"/>
    <property type="match status" value="1"/>
</dbReference>
<name>A0A7J9NED8_GOSSC</name>
<accession>A0A7J9NED8</accession>
<dbReference type="PANTHER" id="PTHR31286">
    <property type="entry name" value="GLYCINE-RICH CELL WALL STRUCTURAL PROTEIN 1.8-LIKE"/>
    <property type="match status" value="1"/>
</dbReference>
<reference evidence="2 3" key="1">
    <citation type="journal article" date="2019" name="Genome Biol. Evol.">
        <title>Insights into the evolution of the New World diploid cottons (Gossypium, subgenus Houzingenia) based on genome sequencing.</title>
        <authorList>
            <person name="Grover C.E."/>
            <person name="Arick M.A. 2nd"/>
            <person name="Thrash A."/>
            <person name="Conover J.L."/>
            <person name="Sanders W.S."/>
            <person name="Peterson D.G."/>
            <person name="Frelichowski J.E."/>
            <person name="Scheffler J.A."/>
            <person name="Scheffler B.E."/>
            <person name="Wendel J.F."/>
        </authorList>
    </citation>
    <scope>NUCLEOTIDE SEQUENCE [LARGE SCALE GENOMIC DNA]</scope>
    <source>
        <strain evidence="2">1</strain>
        <tissue evidence="2">Leaf</tissue>
    </source>
</reference>
<comment type="caution">
    <text evidence="2">The sequence shown here is derived from an EMBL/GenBank/DDBJ whole genome shotgun (WGS) entry which is preliminary data.</text>
</comment>